<evidence type="ECO:0000313" key="4">
    <source>
        <dbReference type="Proteomes" id="UP001444661"/>
    </source>
</evidence>
<dbReference type="Proteomes" id="UP001444661">
    <property type="component" value="Unassembled WGS sequence"/>
</dbReference>
<dbReference type="EMBL" id="JAQQWK010000010">
    <property type="protein sequence ID" value="KAK8029435.1"/>
    <property type="molecule type" value="Genomic_DNA"/>
</dbReference>
<evidence type="ECO:0000259" key="2">
    <source>
        <dbReference type="Pfam" id="PF01728"/>
    </source>
</evidence>
<feature type="compositionally biased region" description="Basic and acidic residues" evidence="1">
    <location>
        <begin position="7"/>
        <end position="21"/>
    </location>
</feature>
<accession>A0ABR1SC42</accession>
<gene>
    <name evidence="3" type="ORF">PG993_010726</name>
</gene>
<proteinExistence type="predicted"/>
<feature type="region of interest" description="Disordered" evidence="1">
    <location>
        <begin position="1"/>
        <end position="21"/>
    </location>
</feature>
<dbReference type="Gene3D" id="3.40.50.150">
    <property type="entry name" value="Vaccinia Virus protein VP39"/>
    <property type="match status" value="1"/>
</dbReference>
<feature type="domain" description="Ribosomal RNA methyltransferase FtsJ" evidence="2">
    <location>
        <begin position="55"/>
        <end position="247"/>
    </location>
</feature>
<dbReference type="InterPro" id="IPR029063">
    <property type="entry name" value="SAM-dependent_MTases_sf"/>
</dbReference>
<dbReference type="SUPFAM" id="SSF53335">
    <property type="entry name" value="S-adenosyl-L-methionine-dependent methyltransferases"/>
    <property type="match status" value="1"/>
</dbReference>
<protein>
    <recommendedName>
        <fullName evidence="2">Ribosomal RNA methyltransferase FtsJ domain-containing protein</fullName>
    </recommendedName>
</protein>
<comment type="caution">
    <text evidence="3">The sequence shown here is derived from an EMBL/GenBank/DDBJ whole genome shotgun (WGS) entry which is preliminary data.</text>
</comment>
<keyword evidence="4" id="KW-1185">Reference proteome</keyword>
<dbReference type="InterPro" id="IPR002877">
    <property type="entry name" value="RNA_MeTrfase_FtsJ_dom"/>
</dbReference>
<organism evidence="3 4">
    <name type="scientific">Apiospora rasikravindrae</name>
    <dbReference type="NCBI Taxonomy" id="990691"/>
    <lineage>
        <taxon>Eukaryota</taxon>
        <taxon>Fungi</taxon>
        <taxon>Dikarya</taxon>
        <taxon>Ascomycota</taxon>
        <taxon>Pezizomycotina</taxon>
        <taxon>Sordariomycetes</taxon>
        <taxon>Xylariomycetidae</taxon>
        <taxon>Amphisphaeriales</taxon>
        <taxon>Apiosporaceae</taxon>
        <taxon>Apiospora</taxon>
    </lineage>
</organism>
<reference evidence="3 4" key="1">
    <citation type="submission" date="2023-01" db="EMBL/GenBank/DDBJ databases">
        <title>Analysis of 21 Apiospora genomes using comparative genomics revels a genus with tremendous synthesis potential of carbohydrate active enzymes and secondary metabolites.</title>
        <authorList>
            <person name="Sorensen T."/>
        </authorList>
    </citation>
    <scope>NUCLEOTIDE SEQUENCE [LARGE SCALE GENOMIC DNA]</scope>
    <source>
        <strain evidence="3 4">CBS 33761</strain>
    </source>
</reference>
<evidence type="ECO:0000313" key="3">
    <source>
        <dbReference type="EMBL" id="KAK8029435.1"/>
    </source>
</evidence>
<sequence>MQGWKNPKGDEFFRNQRQRADRPSENTAVFFYKMMQKIGHEIHKATNAFLISSPKNGKPRILDMCVAPGGFLATALRFNPEAEAVGFSLPVSMGGHKMRMPESDRVRLTYVDITMLAGDMGLGADDIPPGHPDHDRFVLQRQLTPRPSPSEGQEDLFDLCFCDGQVLRTHQRADYREKREARRLITTQLALALGHLRPGGTMVVLLHKVSAWDTTQLLHTFNQFAKVQLFKSRVEHAKRSSFYMVATQVQSRSEEAVGVVQRWRQIWRVATFGTDEEYTAALRESLAVERVLEEFGMRLIELGEPIWVIQAQALAKAPFMRYWGPQRVMTSCCVETSEAG</sequence>
<evidence type="ECO:0000256" key="1">
    <source>
        <dbReference type="SAM" id="MobiDB-lite"/>
    </source>
</evidence>
<dbReference type="Pfam" id="PF01728">
    <property type="entry name" value="FtsJ"/>
    <property type="match status" value="1"/>
</dbReference>
<name>A0ABR1SC42_9PEZI</name>